<dbReference type="Gene3D" id="2.40.110.10">
    <property type="entry name" value="Butyryl-CoA Dehydrogenase, subunit A, domain 2"/>
    <property type="match status" value="1"/>
</dbReference>
<evidence type="ECO:0000256" key="2">
    <source>
        <dbReference type="ARBA" id="ARBA00009347"/>
    </source>
</evidence>
<keyword evidence="5" id="KW-0560">Oxidoreductase</keyword>
<feature type="domain" description="Acyl-CoA dehydrogenase/oxidase C-terminal" evidence="6">
    <location>
        <begin position="239"/>
        <end position="360"/>
    </location>
</feature>
<evidence type="ECO:0000313" key="9">
    <source>
        <dbReference type="Proteomes" id="UP000183180"/>
    </source>
</evidence>
<dbReference type="GO" id="GO:0050660">
    <property type="term" value="F:flavin adenine dinucleotide binding"/>
    <property type="evidence" value="ECO:0007669"/>
    <property type="project" value="InterPro"/>
</dbReference>
<dbReference type="SUPFAM" id="SSF47203">
    <property type="entry name" value="Acyl-CoA dehydrogenase C-terminal domain-like"/>
    <property type="match status" value="1"/>
</dbReference>
<evidence type="ECO:0000313" key="8">
    <source>
        <dbReference type="EMBL" id="SDU63166.1"/>
    </source>
</evidence>
<evidence type="ECO:0000259" key="7">
    <source>
        <dbReference type="Pfam" id="PF02771"/>
    </source>
</evidence>
<organism evidence="8 9">
    <name type="scientific">Gordonia westfalica</name>
    <dbReference type="NCBI Taxonomy" id="158898"/>
    <lineage>
        <taxon>Bacteria</taxon>
        <taxon>Bacillati</taxon>
        <taxon>Actinomycetota</taxon>
        <taxon>Actinomycetes</taxon>
        <taxon>Mycobacteriales</taxon>
        <taxon>Gordoniaceae</taxon>
        <taxon>Gordonia</taxon>
    </lineage>
</organism>
<dbReference type="EMBL" id="FNLM01000034">
    <property type="protein sequence ID" value="SDU63166.1"/>
    <property type="molecule type" value="Genomic_DNA"/>
</dbReference>
<protein>
    <submittedName>
        <fullName evidence="8">Acyl-CoA dehydrogenase</fullName>
    </submittedName>
</protein>
<dbReference type="AlphaFoldDB" id="A0A1H2K488"/>
<dbReference type="Gene3D" id="1.10.540.10">
    <property type="entry name" value="Acyl-CoA dehydrogenase/oxidase, N-terminal domain"/>
    <property type="match status" value="1"/>
</dbReference>
<keyword evidence="4" id="KW-0274">FAD</keyword>
<dbReference type="InterPro" id="IPR046373">
    <property type="entry name" value="Acyl-CoA_Oxase/DH_mid-dom_sf"/>
</dbReference>
<comment type="similarity">
    <text evidence="2">Belongs to the acyl-CoA dehydrogenase family.</text>
</comment>
<evidence type="ECO:0000259" key="6">
    <source>
        <dbReference type="Pfam" id="PF00441"/>
    </source>
</evidence>
<accession>A0A1H2K488</accession>
<dbReference type="OrthoDB" id="8677713at2"/>
<dbReference type="SUPFAM" id="SSF56645">
    <property type="entry name" value="Acyl-CoA dehydrogenase NM domain-like"/>
    <property type="match status" value="1"/>
</dbReference>
<keyword evidence="3" id="KW-0285">Flavoprotein</keyword>
<dbReference type="PANTHER" id="PTHR43884">
    <property type="entry name" value="ACYL-COA DEHYDROGENASE"/>
    <property type="match status" value="1"/>
</dbReference>
<dbReference type="GO" id="GO:0003995">
    <property type="term" value="F:acyl-CoA dehydrogenase activity"/>
    <property type="evidence" value="ECO:0007669"/>
    <property type="project" value="TreeGrafter"/>
</dbReference>
<dbReference type="InterPro" id="IPR013786">
    <property type="entry name" value="AcylCoA_DH/ox_N"/>
</dbReference>
<proteinExistence type="inferred from homology"/>
<name>A0A1H2K488_9ACTN</name>
<feature type="domain" description="Acyl-CoA dehydrogenase/oxidase N-terminal" evidence="7">
    <location>
        <begin position="18"/>
        <end position="131"/>
    </location>
</feature>
<dbReference type="STRING" id="158898.SAMN04488548_1342805"/>
<evidence type="ECO:0000256" key="4">
    <source>
        <dbReference type="ARBA" id="ARBA00022827"/>
    </source>
</evidence>
<dbReference type="RefSeq" id="WP_074851321.1">
    <property type="nucleotide sequence ID" value="NZ_FNLM01000034.1"/>
</dbReference>
<sequence length="373" mass="38743">MNDTGTATLSSDAFTISTEEREALAEAVRDLLRRRGDSASVRTAMSSTGRIDEGLWQTLCTEIGVAALPIPEDDGGAGASWAELAAVLEELGAALIPVPAFGSSVLATGAILFAQDDEVASQLLPALASGEQTAALCWAGERGWDTPGVQADAGLLSGTAHFVIDAESADTLLVLASGPGEHVTLHSVAADAAGVTVSPLPLLDPTRALASVRFDEVASTAIPAPADLAARLRTLGWALLSAEQVGGAQRALDLTVEYTKSRKQFGRTIGSFQALKHRMADMYVLVETARSISRAAVAAVAVDDPEAAELALAAHVYCSDAYRSIAGEAIQLHGGIGITWEHDIQLYFKRAQASSQLLGAPHLAVAEAAARLR</sequence>
<comment type="cofactor">
    <cofactor evidence="1">
        <name>FAD</name>
        <dbReference type="ChEBI" id="CHEBI:57692"/>
    </cofactor>
</comment>
<dbReference type="InterPro" id="IPR009075">
    <property type="entry name" value="AcylCo_DH/oxidase_C"/>
</dbReference>
<evidence type="ECO:0000256" key="3">
    <source>
        <dbReference type="ARBA" id="ARBA00022630"/>
    </source>
</evidence>
<dbReference type="Gene3D" id="1.20.140.10">
    <property type="entry name" value="Butyryl-CoA Dehydrogenase, subunit A, domain 3"/>
    <property type="match status" value="1"/>
</dbReference>
<dbReference type="InterPro" id="IPR036250">
    <property type="entry name" value="AcylCo_DH-like_C"/>
</dbReference>
<dbReference type="InterPro" id="IPR037069">
    <property type="entry name" value="AcylCoA_DH/ox_N_sf"/>
</dbReference>
<gene>
    <name evidence="8" type="ORF">SAMN04488548_1342805</name>
</gene>
<evidence type="ECO:0000256" key="1">
    <source>
        <dbReference type="ARBA" id="ARBA00001974"/>
    </source>
</evidence>
<evidence type="ECO:0000256" key="5">
    <source>
        <dbReference type="ARBA" id="ARBA00023002"/>
    </source>
</evidence>
<dbReference type="Proteomes" id="UP000183180">
    <property type="component" value="Unassembled WGS sequence"/>
</dbReference>
<dbReference type="InterPro" id="IPR009100">
    <property type="entry name" value="AcylCoA_DH/oxidase_NM_dom_sf"/>
</dbReference>
<dbReference type="CDD" id="cd00567">
    <property type="entry name" value="ACAD"/>
    <property type="match status" value="1"/>
</dbReference>
<dbReference type="Pfam" id="PF00441">
    <property type="entry name" value="Acyl-CoA_dh_1"/>
    <property type="match status" value="1"/>
</dbReference>
<reference evidence="8 9" key="1">
    <citation type="submission" date="2016-10" db="EMBL/GenBank/DDBJ databases">
        <authorList>
            <person name="de Groot N.N."/>
        </authorList>
    </citation>
    <scope>NUCLEOTIDE SEQUENCE [LARGE SCALE GENOMIC DNA]</scope>
    <source>
        <strain evidence="8 9">DSM 44215</strain>
    </source>
</reference>
<dbReference type="Pfam" id="PF02771">
    <property type="entry name" value="Acyl-CoA_dh_N"/>
    <property type="match status" value="1"/>
</dbReference>
<dbReference type="PANTHER" id="PTHR43884:SF20">
    <property type="entry name" value="ACYL-COA DEHYDROGENASE FADE28"/>
    <property type="match status" value="1"/>
</dbReference>